<evidence type="ECO:0000313" key="2">
    <source>
        <dbReference type="Proteomes" id="UP000299102"/>
    </source>
</evidence>
<accession>A0A4C1Z6S2</accession>
<reference evidence="1 2" key="1">
    <citation type="journal article" date="2019" name="Commun. Biol.">
        <title>The bagworm genome reveals a unique fibroin gene that provides high tensile strength.</title>
        <authorList>
            <person name="Kono N."/>
            <person name="Nakamura H."/>
            <person name="Ohtoshi R."/>
            <person name="Tomita M."/>
            <person name="Numata K."/>
            <person name="Arakawa K."/>
        </authorList>
    </citation>
    <scope>NUCLEOTIDE SEQUENCE [LARGE SCALE GENOMIC DNA]</scope>
</reference>
<name>A0A4C1Z6S2_EUMVA</name>
<comment type="caution">
    <text evidence="1">The sequence shown here is derived from an EMBL/GenBank/DDBJ whole genome shotgun (WGS) entry which is preliminary data.</text>
</comment>
<evidence type="ECO:0000313" key="1">
    <source>
        <dbReference type="EMBL" id="GBP82833.1"/>
    </source>
</evidence>
<protein>
    <submittedName>
        <fullName evidence="1">Uncharacterized protein</fullName>
    </submittedName>
</protein>
<organism evidence="1 2">
    <name type="scientific">Eumeta variegata</name>
    <name type="common">Bagworm moth</name>
    <name type="synonym">Eumeta japonica</name>
    <dbReference type="NCBI Taxonomy" id="151549"/>
    <lineage>
        <taxon>Eukaryota</taxon>
        <taxon>Metazoa</taxon>
        <taxon>Ecdysozoa</taxon>
        <taxon>Arthropoda</taxon>
        <taxon>Hexapoda</taxon>
        <taxon>Insecta</taxon>
        <taxon>Pterygota</taxon>
        <taxon>Neoptera</taxon>
        <taxon>Endopterygota</taxon>
        <taxon>Lepidoptera</taxon>
        <taxon>Glossata</taxon>
        <taxon>Ditrysia</taxon>
        <taxon>Tineoidea</taxon>
        <taxon>Psychidae</taxon>
        <taxon>Oiketicinae</taxon>
        <taxon>Eumeta</taxon>
    </lineage>
</organism>
<gene>
    <name evidence="1" type="ORF">EVAR_56132_1</name>
</gene>
<sequence>MARRDGRAPAAASAAAGVHGAVVGFFSDGIPISNAPERSTHVCKRPLVGLRDVVLRRWSFGTFVVLDGIRRAHTCPRVFETSPETEDKFY</sequence>
<keyword evidence="2" id="KW-1185">Reference proteome</keyword>
<dbReference type="Proteomes" id="UP000299102">
    <property type="component" value="Unassembled WGS sequence"/>
</dbReference>
<dbReference type="AlphaFoldDB" id="A0A4C1Z6S2"/>
<dbReference type="EMBL" id="BGZK01001589">
    <property type="protein sequence ID" value="GBP82833.1"/>
    <property type="molecule type" value="Genomic_DNA"/>
</dbReference>
<proteinExistence type="predicted"/>